<dbReference type="CDD" id="cd03801">
    <property type="entry name" value="GT4_PimA-like"/>
    <property type="match status" value="1"/>
</dbReference>
<keyword evidence="3" id="KW-1185">Reference proteome</keyword>
<dbReference type="PANTHER" id="PTHR12526:SF630">
    <property type="entry name" value="GLYCOSYLTRANSFERASE"/>
    <property type="match status" value="1"/>
</dbReference>
<dbReference type="AlphaFoldDB" id="A0A1R1MKH5"/>
<sequence>MKVIHVDTEKGWRGGEQQLFYLVKGLAKKNVKQSVACIKGDELWKRCKKEGIETVNLTGNQIKDIFILGKVGKKADIIHAHNAKGHSISVASKPIHKKKVLYTRRVDYPPKNDFLTKLKYSNTDIVISITETVKKILEKEGIKSKVIYSSVEKNIIDKVDKNKVTQIRNSLKKNIIIGNIGALTEQKNQFLFIDMAKLISNKIENTIFPIIGSGKLLYKLKKYAIERKISDKIKFFGFKDDIFNYIKALDIFVLTSNNEGLGSTILQAMMLEIPVVATDAGGVREVVINEKTGLLVPKNDPEALCKAVLRIIEDEKLKKNLIINARKFVNEKFTVDKMVDAYFQLYGEVIK</sequence>
<evidence type="ECO:0000313" key="3">
    <source>
        <dbReference type="Proteomes" id="UP000187408"/>
    </source>
</evidence>
<dbReference type="Proteomes" id="UP000187408">
    <property type="component" value="Unassembled WGS sequence"/>
</dbReference>
<dbReference type="PANTHER" id="PTHR12526">
    <property type="entry name" value="GLYCOSYLTRANSFERASE"/>
    <property type="match status" value="1"/>
</dbReference>
<feature type="domain" description="Glycosyl transferase family 1" evidence="1">
    <location>
        <begin position="166"/>
        <end position="327"/>
    </location>
</feature>
<organism evidence="2 3">
    <name type="scientific">Desulfurobacterium indicum</name>
    <dbReference type="NCBI Taxonomy" id="1914305"/>
    <lineage>
        <taxon>Bacteria</taxon>
        <taxon>Pseudomonadati</taxon>
        <taxon>Aquificota</taxon>
        <taxon>Aquificia</taxon>
        <taxon>Desulfurobacteriales</taxon>
        <taxon>Desulfurobacteriaceae</taxon>
        <taxon>Desulfurobacterium</taxon>
    </lineage>
</organism>
<dbReference type="STRING" id="1914305.BLW93_05780"/>
<evidence type="ECO:0000313" key="2">
    <source>
        <dbReference type="EMBL" id="OMH40318.1"/>
    </source>
</evidence>
<name>A0A1R1MKH5_9BACT</name>
<dbReference type="RefSeq" id="WP_076713158.1">
    <property type="nucleotide sequence ID" value="NZ_MOEN01000020.1"/>
</dbReference>
<keyword evidence="2" id="KW-0808">Transferase</keyword>
<accession>A0A1R1MKH5</accession>
<dbReference type="OrthoDB" id="9806653at2"/>
<comment type="caution">
    <text evidence="2">The sequence shown here is derived from an EMBL/GenBank/DDBJ whole genome shotgun (WGS) entry which is preliminary data.</text>
</comment>
<dbReference type="EMBL" id="MOEN01000020">
    <property type="protein sequence ID" value="OMH40318.1"/>
    <property type="molecule type" value="Genomic_DNA"/>
</dbReference>
<proteinExistence type="predicted"/>
<dbReference type="SUPFAM" id="SSF53756">
    <property type="entry name" value="UDP-Glycosyltransferase/glycogen phosphorylase"/>
    <property type="match status" value="1"/>
</dbReference>
<protein>
    <submittedName>
        <fullName evidence="2">Glycosyl transferase family 1</fullName>
    </submittedName>
</protein>
<dbReference type="Pfam" id="PF00534">
    <property type="entry name" value="Glycos_transf_1"/>
    <property type="match status" value="1"/>
</dbReference>
<reference evidence="2 3" key="1">
    <citation type="submission" date="2016-10" db="EMBL/GenBank/DDBJ databases">
        <title>Genome sequence of a sulfur-reducing bacterium Desulfurobacterium indicum K6013.</title>
        <authorList>
            <person name="Cao J."/>
            <person name="Shao Z."/>
            <person name="Alain K."/>
            <person name="Jebbar M."/>
        </authorList>
    </citation>
    <scope>NUCLEOTIDE SEQUENCE [LARGE SCALE GENOMIC DNA]</scope>
    <source>
        <strain evidence="2 3">K6013</strain>
    </source>
</reference>
<evidence type="ECO:0000259" key="1">
    <source>
        <dbReference type="Pfam" id="PF00534"/>
    </source>
</evidence>
<dbReference type="GO" id="GO:0016757">
    <property type="term" value="F:glycosyltransferase activity"/>
    <property type="evidence" value="ECO:0007669"/>
    <property type="project" value="InterPro"/>
</dbReference>
<gene>
    <name evidence="2" type="ORF">BLW93_05780</name>
</gene>
<dbReference type="Gene3D" id="3.40.50.2000">
    <property type="entry name" value="Glycogen Phosphorylase B"/>
    <property type="match status" value="2"/>
</dbReference>
<dbReference type="InterPro" id="IPR001296">
    <property type="entry name" value="Glyco_trans_1"/>
</dbReference>